<organism evidence="1 2">
    <name type="scientific">Corynespora cassiicola Philippines</name>
    <dbReference type="NCBI Taxonomy" id="1448308"/>
    <lineage>
        <taxon>Eukaryota</taxon>
        <taxon>Fungi</taxon>
        <taxon>Dikarya</taxon>
        <taxon>Ascomycota</taxon>
        <taxon>Pezizomycotina</taxon>
        <taxon>Dothideomycetes</taxon>
        <taxon>Pleosporomycetidae</taxon>
        <taxon>Pleosporales</taxon>
        <taxon>Corynesporascaceae</taxon>
        <taxon>Corynespora</taxon>
    </lineage>
</organism>
<keyword evidence="2" id="KW-1185">Reference proteome</keyword>
<dbReference type="AlphaFoldDB" id="A0A2T2N657"/>
<evidence type="ECO:0000313" key="1">
    <source>
        <dbReference type="EMBL" id="PSN60913.1"/>
    </source>
</evidence>
<sequence>MSASSSGALQMVSNGKRFRLQWQAGDGDGNPNARLIKCSSNLLKGHPTWKVFLGDIPLPIIRGTQHEPPHYVYLDDRPLSGPLTTITKGTSKTSRKSRGRPAYLAASCTAYAKVPLRGKDKWYEFAGAPEVIEYRPLRLKRKLAWNKRLRLKSKNNH</sequence>
<gene>
    <name evidence="1" type="ORF">BS50DRAFT_578725</name>
</gene>
<proteinExistence type="predicted"/>
<evidence type="ECO:0000313" key="2">
    <source>
        <dbReference type="Proteomes" id="UP000240883"/>
    </source>
</evidence>
<reference evidence="1 2" key="1">
    <citation type="journal article" date="2018" name="Front. Microbiol.">
        <title>Genome-Wide Analysis of Corynespora cassiicola Leaf Fall Disease Putative Effectors.</title>
        <authorList>
            <person name="Lopez D."/>
            <person name="Ribeiro S."/>
            <person name="Label P."/>
            <person name="Fumanal B."/>
            <person name="Venisse J.S."/>
            <person name="Kohler A."/>
            <person name="de Oliveira R.R."/>
            <person name="Labutti K."/>
            <person name="Lipzen A."/>
            <person name="Lail K."/>
            <person name="Bauer D."/>
            <person name="Ohm R.A."/>
            <person name="Barry K.W."/>
            <person name="Spatafora J."/>
            <person name="Grigoriev I.V."/>
            <person name="Martin F.M."/>
            <person name="Pujade-Renaud V."/>
        </authorList>
    </citation>
    <scope>NUCLEOTIDE SEQUENCE [LARGE SCALE GENOMIC DNA]</scope>
    <source>
        <strain evidence="1 2">Philippines</strain>
    </source>
</reference>
<dbReference type="Proteomes" id="UP000240883">
    <property type="component" value="Unassembled WGS sequence"/>
</dbReference>
<name>A0A2T2N657_CORCC</name>
<dbReference type="EMBL" id="KZ678146">
    <property type="protein sequence ID" value="PSN60913.1"/>
    <property type="molecule type" value="Genomic_DNA"/>
</dbReference>
<dbReference type="OrthoDB" id="3650389at2759"/>
<protein>
    <submittedName>
        <fullName evidence="1">Uncharacterized protein</fullName>
    </submittedName>
</protein>
<accession>A0A2T2N657</accession>